<dbReference type="Proteomes" id="UP001239994">
    <property type="component" value="Unassembled WGS sequence"/>
</dbReference>
<dbReference type="EMBL" id="JAROKS010000005">
    <property type="protein sequence ID" value="KAK1803503.1"/>
    <property type="molecule type" value="Genomic_DNA"/>
</dbReference>
<evidence type="ECO:0000259" key="5">
    <source>
        <dbReference type="Pfam" id="PF13870"/>
    </source>
</evidence>
<dbReference type="InterPro" id="IPR051885">
    <property type="entry name" value="CC_CF"/>
</dbReference>
<comment type="subcellular location">
    <subcellularLocation>
        <location evidence="1">Cell projection</location>
        <location evidence="1">Cilium</location>
    </subcellularLocation>
</comment>
<dbReference type="GO" id="GO:0005930">
    <property type="term" value="C:axoneme"/>
    <property type="evidence" value="ECO:0007669"/>
    <property type="project" value="TreeGrafter"/>
</dbReference>
<evidence type="ECO:0000256" key="1">
    <source>
        <dbReference type="ARBA" id="ARBA00004138"/>
    </source>
</evidence>
<accession>A0AAD8ZQB4</accession>
<dbReference type="AlphaFoldDB" id="A0AAD8ZQB4"/>
<evidence type="ECO:0000313" key="6">
    <source>
        <dbReference type="EMBL" id="KAK1803503.1"/>
    </source>
</evidence>
<comment type="caution">
    <text evidence="6">The sequence shown here is derived from an EMBL/GenBank/DDBJ whole genome shotgun (WGS) entry which is preliminary data.</text>
</comment>
<evidence type="ECO:0000256" key="2">
    <source>
        <dbReference type="ARBA" id="ARBA00023054"/>
    </source>
</evidence>
<feature type="coiled-coil region" evidence="4">
    <location>
        <begin position="165"/>
        <end position="211"/>
    </location>
</feature>
<dbReference type="GO" id="GO:0036064">
    <property type="term" value="C:ciliary basal body"/>
    <property type="evidence" value="ECO:0007669"/>
    <property type="project" value="TreeGrafter"/>
</dbReference>
<dbReference type="GO" id="GO:0060271">
    <property type="term" value="P:cilium assembly"/>
    <property type="evidence" value="ECO:0007669"/>
    <property type="project" value="TreeGrafter"/>
</dbReference>
<evidence type="ECO:0000256" key="3">
    <source>
        <dbReference type="ARBA" id="ARBA00023273"/>
    </source>
</evidence>
<organism evidence="6 7">
    <name type="scientific">Electrophorus voltai</name>
    <dbReference type="NCBI Taxonomy" id="2609070"/>
    <lineage>
        <taxon>Eukaryota</taxon>
        <taxon>Metazoa</taxon>
        <taxon>Chordata</taxon>
        <taxon>Craniata</taxon>
        <taxon>Vertebrata</taxon>
        <taxon>Euteleostomi</taxon>
        <taxon>Actinopterygii</taxon>
        <taxon>Neopterygii</taxon>
        <taxon>Teleostei</taxon>
        <taxon>Ostariophysi</taxon>
        <taxon>Gymnotiformes</taxon>
        <taxon>Gymnotoidei</taxon>
        <taxon>Gymnotidae</taxon>
        <taxon>Electrophorus</taxon>
    </lineage>
</organism>
<keyword evidence="7" id="KW-1185">Reference proteome</keyword>
<sequence length="339" mass="39599">MVAFHYRLREKKKEPYQQNIAKYKEHQALLQSLRSERDELCQLNSELQVIIADSLERDNVVRPVSTKLSRHCYQDRLKILEGLRLQWQYKSQLYQQQAEELWPQCQEKKEQMDCEWQAFMMMKQEAAVGALARHLGKRAALVEVKRLLAAEQKSEKKLTAAKIQNLALEMRVQSRKEHIRELEEKTRGSVVEKLKSDNQIYEAMIMECEKDLINIQKGITSDRVFQTHLKEKINFVELEIPAKRASLAKIKAMIGHKRKALVGVMMAKDKLRADNLRLNERCSLLRNKKLLQDFEKVVDACKDLESQIDILKRQHEKLSVNCSAVKSKPKQSGPLRHCV</sequence>
<evidence type="ECO:0000313" key="7">
    <source>
        <dbReference type="Proteomes" id="UP001239994"/>
    </source>
</evidence>
<gene>
    <name evidence="6" type="ORF">P4O66_020931</name>
</gene>
<name>A0AAD8ZQB4_9TELE</name>
<dbReference type="PANTHER" id="PTHR15654:SF1">
    <property type="entry name" value="COILED-COIL DOMAIN-CONTAINING PROTEIN 96"/>
    <property type="match status" value="1"/>
</dbReference>
<dbReference type="Pfam" id="PF13870">
    <property type="entry name" value="CCDC113_CCDC96_CC"/>
    <property type="match status" value="1"/>
</dbReference>
<dbReference type="PANTHER" id="PTHR15654">
    <property type="entry name" value="COILED-COIL DOMAIN-CONTAINING PROTEIN 113-RELATED"/>
    <property type="match status" value="1"/>
</dbReference>
<feature type="domain" description="CCDC113/CCDC96 coiled-coil" evidence="5">
    <location>
        <begin position="152"/>
        <end position="323"/>
    </location>
</feature>
<reference evidence="6" key="1">
    <citation type="submission" date="2023-03" db="EMBL/GenBank/DDBJ databases">
        <title>Electrophorus voltai genome.</title>
        <authorList>
            <person name="Bian C."/>
        </authorList>
    </citation>
    <scope>NUCLEOTIDE SEQUENCE</scope>
    <source>
        <strain evidence="6">CB-2022</strain>
        <tissue evidence="6">Muscle</tissue>
    </source>
</reference>
<keyword evidence="2 4" id="KW-0175">Coiled coil</keyword>
<protein>
    <recommendedName>
        <fullName evidence="5">CCDC113/CCDC96 coiled-coil domain-containing protein</fullName>
    </recommendedName>
</protein>
<feature type="coiled-coil region" evidence="4">
    <location>
        <begin position="268"/>
        <end position="321"/>
    </location>
</feature>
<evidence type="ECO:0000256" key="4">
    <source>
        <dbReference type="SAM" id="Coils"/>
    </source>
</evidence>
<keyword evidence="3" id="KW-0966">Cell projection</keyword>
<proteinExistence type="predicted"/>
<dbReference type="InterPro" id="IPR025254">
    <property type="entry name" value="CCDC113/CCDC96_CC"/>
</dbReference>